<feature type="region of interest" description="Disordered" evidence="1">
    <location>
        <begin position="1"/>
        <end position="43"/>
    </location>
</feature>
<feature type="compositionally biased region" description="Acidic residues" evidence="1">
    <location>
        <begin position="234"/>
        <end position="246"/>
    </location>
</feature>
<protein>
    <submittedName>
        <fullName evidence="2">Uncharacterized protein</fullName>
    </submittedName>
</protein>
<accession>A0A1M2VLL2</accession>
<reference evidence="2 3" key="1">
    <citation type="submission" date="2016-10" db="EMBL/GenBank/DDBJ databases">
        <title>Genome sequence of the basidiomycete white-rot fungus Trametes pubescens.</title>
        <authorList>
            <person name="Makela M.R."/>
            <person name="Granchi Z."/>
            <person name="Peng M."/>
            <person name="De Vries R.P."/>
            <person name="Grigoriev I."/>
            <person name="Riley R."/>
            <person name="Hilden K."/>
        </authorList>
    </citation>
    <scope>NUCLEOTIDE SEQUENCE [LARGE SCALE GENOMIC DNA]</scope>
    <source>
        <strain evidence="2 3">FBCC735</strain>
    </source>
</reference>
<evidence type="ECO:0000256" key="1">
    <source>
        <dbReference type="SAM" id="MobiDB-lite"/>
    </source>
</evidence>
<feature type="compositionally biased region" description="Polar residues" evidence="1">
    <location>
        <begin position="139"/>
        <end position="157"/>
    </location>
</feature>
<feature type="compositionally biased region" description="Polar residues" evidence="1">
    <location>
        <begin position="1"/>
        <end position="22"/>
    </location>
</feature>
<dbReference type="EMBL" id="MNAD01001042">
    <property type="protein sequence ID" value="OJT08504.1"/>
    <property type="molecule type" value="Genomic_DNA"/>
</dbReference>
<gene>
    <name evidence="2" type="ORF">TRAPUB_687</name>
</gene>
<organism evidence="2 3">
    <name type="scientific">Trametes pubescens</name>
    <name type="common">White-rot fungus</name>
    <dbReference type="NCBI Taxonomy" id="154538"/>
    <lineage>
        <taxon>Eukaryota</taxon>
        <taxon>Fungi</taxon>
        <taxon>Dikarya</taxon>
        <taxon>Basidiomycota</taxon>
        <taxon>Agaricomycotina</taxon>
        <taxon>Agaricomycetes</taxon>
        <taxon>Polyporales</taxon>
        <taxon>Polyporaceae</taxon>
        <taxon>Trametes</taxon>
    </lineage>
</organism>
<proteinExistence type="predicted"/>
<dbReference type="Proteomes" id="UP000184267">
    <property type="component" value="Unassembled WGS sequence"/>
</dbReference>
<sequence>MAQVPPRTSATLRTSPRTTSRMRQIAPENQLLPAYEGGSAGGTFQTFTRDLQNVDHQSEFGSGHSVAEEYFPGGLSSWEPTPSSTPFRYEHTIDFGELVNLANLDDQQKQLEGGTYAGSANDGTTHENVGDGLDGFDLSNASSLITSSPKQPASPQGQEYPENYPPLSPMHYDHSITQMEGHVGPQMNAPPPRKRQRTDTSLDSELEHPNPSATINPALLQPPYHQREQNDVPMNDDDTPDDPDMSEIDRMNRAREGYEDLKPQEVPPPYPSALQNAM</sequence>
<feature type="compositionally biased region" description="Basic and acidic residues" evidence="1">
    <location>
        <begin position="197"/>
        <end position="208"/>
    </location>
</feature>
<feature type="compositionally biased region" description="Basic and acidic residues" evidence="1">
    <location>
        <begin position="247"/>
        <end position="263"/>
    </location>
</feature>
<evidence type="ECO:0000313" key="3">
    <source>
        <dbReference type="Proteomes" id="UP000184267"/>
    </source>
</evidence>
<name>A0A1M2VLL2_TRAPU</name>
<keyword evidence="3" id="KW-1185">Reference proteome</keyword>
<dbReference type="AlphaFoldDB" id="A0A1M2VLL2"/>
<evidence type="ECO:0000313" key="2">
    <source>
        <dbReference type="EMBL" id="OJT08504.1"/>
    </source>
</evidence>
<feature type="region of interest" description="Disordered" evidence="1">
    <location>
        <begin position="113"/>
        <end position="278"/>
    </location>
</feature>
<comment type="caution">
    <text evidence="2">The sequence shown here is derived from an EMBL/GenBank/DDBJ whole genome shotgun (WGS) entry which is preliminary data.</text>
</comment>